<evidence type="ECO:0000313" key="4">
    <source>
        <dbReference type="EMBL" id="WNC67963.1"/>
    </source>
</evidence>
<dbReference type="PROSITE" id="PS51257">
    <property type="entry name" value="PROKAR_LIPOPROTEIN"/>
    <property type="match status" value="1"/>
</dbReference>
<dbReference type="PANTHER" id="PTHR38037:SF2">
    <property type="entry name" value="ATP-DEPENDENT ZINC PROTEASE DOMAIN-CONTAINING PROTEIN-RELATED"/>
    <property type="match status" value="1"/>
</dbReference>
<dbReference type="InterPro" id="IPR008503">
    <property type="entry name" value="Asp_endopeptidase"/>
</dbReference>
<protein>
    <submittedName>
        <fullName evidence="4">RimK/LysX family protein</fullName>
    </submittedName>
</protein>
<evidence type="ECO:0000313" key="5">
    <source>
        <dbReference type="Proteomes" id="UP001248581"/>
    </source>
</evidence>
<evidence type="ECO:0000256" key="1">
    <source>
        <dbReference type="SAM" id="Coils"/>
    </source>
</evidence>
<keyword evidence="5" id="KW-1185">Reference proteome</keyword>
<dbReference type="Proteomes" id="UP001248581">
    <property type="component" value="Chromosome"/>
</dbReference>
<dbReference type="InterPro" id="IPR021109">
    <property type="entry name" value="Peptidase_aspartic_dom_sf"/>
</dbReference>
<feature type="coiled-coil region" evidence="1">
    <location>
        <begin position="20"/>
        <end position="47"/>
    </location>
</feature>
<feature type="signal peptide" evidence="2">
    <location>
        <begin position="1"/>
        <end position="19"/>
    </location>
</feature>
<feature type="chain" id="PRO_5045898501" evidence="2">
    <location>
        <begin position="20"/>
        <end position="233"/>
    </location>
</feature>
<dbReference type="SUPFAM" id="SSF50630">
    <property type="entry name" value="Acid proteases"/>
    <property type="match status" value="1"/>
</dbReference>
<evidence type="ECO:0000256" key="2">
    <source>
        <dbReference type="SAM" id="SignalP"/>
    </source>
</evidence>
<accession>A0ABY9TIA6</accession>
<proteinExistence type="predicted"/>
<dbReference type="EMBL" id="CP134146">
    <property type="protein sequence ID" value="WNC67963.1"/>
    <property type="molecule type" value="Genomic_DNA"/>
</dbReference>
<reference evidence="5" key="1">
    <citation type="submission" date="2023-09" db="EMBL/GenBank/DDBJ databases">
        <authorList>
            <person name="Li S."/>
            <person name="Li X."/>
            <person name="Zhang C."/>
            <person name="Zhao Z."/>
        </authorList>
    </citation>
    <scope>NUCLEOTIDE SEQUENCE [LARGE SCALE GENOMIC DNA]</scope>
    <source>
        <strain evidence="5">SQ345</strain>
    </source>
</reference>
<name>A0ABY9TIA6_9GAMM</name>
<keyword evidence="1" id="KW-0175">Coiled coil</keyword>
<sequence>MFKNIMLAISIIALSGCVATENSTAQLEQVNSNITNLEQSLSKQINERCEQDNQQLIADLKAAMIVDKNNASVHTEKEVVYVERCTVKNKQAYPSDKILIGEVENVFLVKEKTTFAARIDTGADTSSLGVYNLTKFERDGKKWVKFSLLADKNSKIFEYPIYDTVRIKQQSNMKAEERLEIKISIKVGREEYRNQTFNLADRSHLEFQVLIGRNFLKDIALVDVSKKYLLGGE</sequence>
<keyword evidence="2" id="KW-0732">Signal</keyword>
<organism evidence="4 5">
    <name type="scientific">Thalassotalea nanhaiensis</name>
    <dbReference type="NCBI Taxonomy" id="3065648"/>
    <lineage>
        <taxon>Bacteria</taxon>
        <taxon>Pseudomonadati</taxon>
        <taxon>Pseudomonadota</taxon>
        <taxon>Gammaproteobacteria</taxon>
        <taxon>Alteromonadales</taxon>
        <taxon>Colwelliaceae</taxon>
        <taxon>Thalassotalea</taxon>
    </lineage>
</organism>
<feature type="domain" description="Retropepsin-like aspartic endopeptidase" evidence="3">
    <location>
        <begin position="100"/>
        <end position="229"/>
    </location>
</feature>
<dbReference type="PANTHER" id="PTHR38037">
    <property type="entry name" value="ZN_PROTEASE DOMAIN-CONTAINING PROTEIN"/>
    <property type="match status" value="1"/>
</dbReference>
<evidence type="ECO:0000259" key="3">
    <source>
        <dbReference type="Pfam" id="PF05618"/>
    </source>
</evidence>
<gene>
    <name evidence="4" type="ORF">RI845_15735</name>
</gene>
<dbReference type="Gene3D" id="2.40.70.10">
    <property type="entry name" value="Acid Proteases"/>
    <property type="match status" value="1"/>
</dbReference>
<dbReference type="Pfam" id="PF05618">
    <property type="entry name" value="Zn_protease"/>
    <property type="match status" value="1"/>
</dbReference>
<dbReference type="RefSeq" id="WP_348387121.1">
    <property type="nucleotide sequence ID" value="NZ_CP134146.1"/>
</dbReference>